<dbReference type="PANTHER" id="PTHR30336">
    <property type="entry name" value="INNER MEMBRANE PROTEIN, PROBABLE PERMEASE"/>
    <property type="match status" value="1"/>
</dbReference>
<dbReference type="CDD" id="cd06259">
    <property type="entry name" value="YdcF-like"/>
    <property type="match status" value="1"/>
</dbReference>
<dbReference type="Pfam" id="PF02698">
    <property type="entry name" value="DUF218"/>
    <property type="match status" value="1"/>
</dbReference>
<gene>
    <name evidence="2" type="ORF">GGR04_000093</name>
</gene>
<dbReference type="EMBL" id="JACIEK010000001">
    <property type="protein sequence ID" value="MBB3996272.1"/>
    <property type="molecule type" value="Genomic_DNA"/>
</dbReference>
<dbReference type="InterPro" id="IPR003848">
    <property type="entry name" value="DUF218"/>
</dbReference>
<reference evidence="2 3" key="1">
    <citation type="submission" date="2020-08" db="EMBL/GenBank/DDBJ databases">
        <title>Genomic Encyclopedia of Type Strains, Phase IV (KMG-IV): sequencing the most valuable type-strain genomes for metagenomic binning, comparative biology and taxonomic classification.</title>
        <authorList>
            <person name="Goeker M."/>
        </authorList>
    </citation>
    <scope>NUCLEOTIDE SEQUENCE [LARGE SCALE GENOMIC DNA]</scope>
    <source>
        <strain evidence="2 3">DSM 102238</strain>
    </source>
</reference>
<protein>
    <submittedName>
        <fullName evidence="2">Uncharacterized SAM-binding protein YcdF (DUF218 family)</fullName>
    </submittedName>
</protein>
<comment type="caution">
    <text evidence="2">The sequence shown here is derived from an EMBL/GenBank/DDBJ whole genome shotgun (WGS) entry which is preliminary data.</text>
</comment>
<evidence type="ECO:0000259" key="1">
    <source>
        <dbReference type="Pfam" id="PF02698"/>
    </source>
</evidence>
<dbReference type="RefSeq" id="WP_312857377.1">
    <property type="nucleotide sequence ID" value="NZ_JACIEK010000001.1"/>
</dbReference>
<dbReference type="Proteomes" id="UP000542776">
    <property type="component" value="Unassembled WGS sequence"/>
</dbReference>
<dbReference type="GO" id="GO:0000270">
    <property type="term" value="P:peptidoglycan metabolic process"/>
    <property type="evidence" value="ECO:0007669"/>
    <property type="project" value="TreeGrafter"/>
</dbReference>
<dbReference type="InterPro" id="IPR051599">
    <property type="entry name" value="Cell_Envelope_Assoc"/>
</dbReference>
<feature type="domain" description="DUF218" evidence="1">
    <location>
        <begin position="48"/>
        <end position="171"/>
    </location>
</feature>
<organism evidence="2 3">
    <name type="scientific">Aureimonas pseudogalii</name>
    <dbReference type="NCBI Taxonomy" id="1744844"/>
    <lineage>
        <taxon>Bacteria</taxon>
        <taxon>Pseudomonadati</taxon>
        <taxon>Pseudomonadota</taxon>
        <taxon>Alphaproteobacteria</taxon>
        <taxon>Hyphomicrobiales</taxon>
        <taxon>Aurantimonadaceae</taxon>
        <taxon>Aureimonas</taxon>
    </lineage>
</organism>
<proteinExistence type="predicted"/>
<keyword evidence="3" id="KW-1185">Reference proteome</keyword>
<evidence type="ECO:0000313" key="2">
    <source>
        <dbReference type="EMBL" id="MBB3996272.1"/>
    </source>
</evidence>
<dbReference type="AlphaFoldDB" id="A0A7W6H2N9"/>
<name>A0A7W6H2N9_9HYPH</name>
<dbReference type="GO" id="GO:0005886">
    <property type="term" value="C:plasma membrane"/>
    <property type="evidence" value="ECO:0007669"/>
    <property type="project" value="TreeGrafter"/>
</dbReference>
<dbReference type="GO" id="GO:0043164">
    <property type="term" value="P:Gram-negative-bacterium-type cell wall biogenesis"/>
    <property type="evidence" value="ECO:0007669"/>
    <property type="project" value="TreeGrafter"/>
</dbReference>
<sequence>MRGRRRRALLVLALFVGFAGTAYLAGGFIRFARDVAALAVPPAGGQADGIVVLTGGEQRLTRGIELLREGRGRRLLVSGVNRETSAAALARTTGTDRALFDCCVDLDYEALNTIGNAEMTTRWAREHGFSRLLLVTSDYHVPRSLLEIAGVPGAPEIVAYPVSPDKLWRRDGWPSRLGLRLLATEYAKVLAVKARLALNLAEAGHLVHRVAGRQS</sequence>
<evidence type="ECO:0000313" key="3">
    <source>
        <dbReference type="Proteomes" id="UP000542776"/>
    </source>
</evidence>
<dbReference type="PANTHER" id="PTHR30336:SF4">
    <property type="entry name" value="ENVELOPE BIOGENESIS FACTOR ELYC"/>
    <property type="match status" value="1"/>
</dbReference>
<accession>A0A7W6H2N9</accession>